<organism evidence="5 6">
    <name type="scientific">Roseinatronobacter alkalisoli</name>
    <dbReference type="NCBI Taxonomy" id="3028235"/>
    <lineage>
        <taxon>Bacteria</taxon>
        <taxon>Pseudomonadati</taxon>
        <taxon>Pseudomonadota</taxon>
        <taxon>Alphaproteobacteria</taxon>
        <taxon>Rhodobacterales</taxon>
        <taxon>Paracoccaceae</taxon>
        <taxon>Roseinatronobacter</taxon>
    </lineage>
</organism>
<dbReference type="EMBL" id="JAQZSM010000072">
    <property type="protein sequence ID" value="MDD7973870.1"/>
    <property type="molecule type" value="Genomic_DNA"/>
</dbReference>
<dbReference type="InterPro" id="IPR011057">
    <property type="entry name" value="Mss4-like_sf"/>
</dbReference>
<name>A0ABT5TFG7_9RHOB</name>
<proteinExistence type="inferred from homology"/>
<dbReference type="InterPro" id="IPR052355">
    <property type="entry name" value="CENP-V-like"/>
</dbReference>
<dbReference type="RefSeq" id="WP_274354527.1">
    <property type="nucleotide sequence ID" value="NZ_JAQZSM010000072.1"/>
</dbReference>
<keyword evidence="3" id="KW-0862">Zinc</keyword>
<evidence type="ECO:0000259" key="4">
    <source>
        <dbReference type="PROSITE" id="PS51891"/>
    </source>
</evidence>
<dbReference type="Gene3D" id="2.170.150.70">
    <property type="match status" value="1"/>
</dbReference>
<dbReference type="SUPFAM" id="SSF51316">
    <property type="entry name" value="Mss4-like"/>
    <property type="match status" value="1"/>
</dbReference>
<gene>
    <name evidence="5" type="ORF">PUT78_22845</name>
</gene>
<evidence type="ECO:0000256" key="3">
    <source>
        <dbReference type="ARBA" id="ARBA00022833"/>
    </source>
</evidence>
<evidence type="ECO:0000256" key="2">
    <source>
        <dbReference type="ARBA" id="ARBA00022723"/>
    </source>
</evidence>
<keyword evidence="6" id="KW-1185">Reference proteome</keyword>
<feature type="domain" description="CENP-V/GFA" evidence="4">
    <location>
        <begin position="6"/>
        <end position="114"/>
    </location>
</feature>
<reference evidence="5" key="1">
    <citation type="submission" date="2023-02" db="EMBL/GenBank/DDBJ databases">
        <title>Description of Roseinatronobacter alkalisoli sp. nov., an alkaliphilic bacerium isolated from soda soil.</title>
        <authorList>
            <person name="Wei W."/>
        </authorList>
    </citation>
    <scope>NUCLEOTIDE SEQUENCE</scope>
    <source>
        <strain evidence="5">HJB301</strain>
    </source>
</reference>
<evidence type="ECO:0000313" key="6">
    <source>
        <dbReference type="Proteomes" id="UP001431784"/>
    </source>
</evidence>
<dbReference type="PROSITE" id="PS51891">
    <property type="entry name" value="CENP_V_GFA"/>
    <property type="match status" value="1"/>
</dbReference>
<keyword evidence="2" id="KW-0479">Metal-binding</keyword>
<evidence type="ECO:0000313" key="5">
    <source>
        <dbReference type="EMBL" id="MDD7973870.1"/>
    </source>
</evidence>
<dbReference type="InterPro" id="IPR006913">
    <property type="entry name" value="CENP-V/GFA"/>
</dbReference>
<dbReference type="PANTHER" id="PTHR28620">
    <property type="entry name" value="CENTROMERE PROTEIN V"/>
    <property type="match status" value="1"/>
</dbReference>
<comment type="similarity">
    <text evidence="1">Belongs to the Gfa family.</text>
</comment>
<evidence type="ECO:0000256" key="1">
    <source>
        <dbReference type="ARBA" id="ARBA00005495"/>
    </source>
</evidence>
<comment type="caution">
    <text evidence="5">The sequence shown here is derived from an EMBL/GenBank/DDBJ whole genome shotgun (WGS) entry which is preliminary data.</text>
</comment>
<dbReference type="PANTHER" id="PTHR28620:SF1">
    <property type="entry name" value="CENP-V_GFA DOMAIN-CONTAINING PROTEIN"/>
    <property type="match status" value="1"/>
</dbReference>
<dbReference type="Proteomes" id="UP001431784">
    <property type="component" value="Unassembled WGS sequence"/>
</dbReference>
<dbReference type="Pfam" id="PF04828">
    <property type="entry name" value="GFA"/>
    <property type="match status" value="1"/>
</dbReference>
<accession>A0ABT5TFG7</accession>
<protein>
    <submittedName>
        <fullName evidence="5">GFA family protein</fullName>
    </submittedName>
</protein>
<sequence length="118" mass="12867">MNEHTYHGSCHSGAVEYETSLALDQLITCNCSICRRQGTILGFTSKEKFTLLKGEGNLSDYQFGSRNIHHVFCNTCGVKSFGKGVGPDGVEMYAVNVRCLVGVDIDDLPLQKFDGASL</sequence>